<dbReference type="EMBL" id="ATDL01000011">
    <property type="protein sequence ID" value="ERJ60028.1"/>
    <property type="molecule type" value="Genomic_DNA"/>
</dbReference>
<accession>U2JBK5</accession>
<keyword evidence="2" id="KW-1185">Reference proteome</keyword>
<evidence type="ECO:0000313" key="2">
    <source>
        <dbReference type="Proteomes" id="UP000016584"/>
    </source>
</evidence>
<name>U2JBK5_9SPHI</name>
<proteinExistence type="predicted"/>
<gene>
    <name evidence="1" type="ORF">M472_14785</name>
</gene>
<dbReference type="OrthoDB" id="714947at2"/>
<dbReference type="AlphaFoldDB" id="U2JBK5"/>
<dbReference type="RefSeq" id="WP_021069653.1">
    <property type="nucleotide sequence ID" value="NZ_ATDL01000011.1"/>
</dbReference>
<comment type="caution">
    <text evidence="1">The sequence shown here is derived from an EMBL/GenBank/DDBJ whole genome shotgun (WGS) entry which is preliminary data.</text>
</comment>
<organism evidence="1 2">
    <name type="scientific">Sphingobacterium paucimobilis HER1398</name>
    <dbReference type="NCBI Taxonomy" id="1346330"/>
    <lineage>
        <taxon>Bacteria</taxon>
        <taxon>Pseudomonadati</taxon>
        <taxon>Bacteroidota</taxon>
        <taxon>Sphingobacteriia</taxon>
        <taxon>Sphingobacteriales</taxon>
        <taxon>Sphingobacteriaceae</taxon>
        <taxon>Sphingobacterium</taxon>
    </lineage>
</organism>
<reference evidence="1 2" key="1">
    <citation type="journal article" date="2013" name="Genome Announc.">
        <title>The Draft Genome Sequence of Sphingomonas paucimobilis Strain HER1398 (Proteobacteria), Host to the Giant PAU Phage, Indicates That It Is a Member of the Genus Sphingobacterium (Bacteroidetes).</title>
        <authorList>
            <person name="White R.A.III."/>
            <person name="Suttle C.A."/>
        </authorList>
    </citation>
    <scope>NUCLEOTIDE SEQUENCE [LARGE SCALE GENOMIC DNA]</scope>
    <source>
        <strain evidence="1 2">HER1398</strain>
    </source>
</reference>
<sequence length="273" mass="31427">MTKKRKYINGKDLRKAIELVYSDADQLIQNLAPEGWTNSPYHFPFAVIDDEREVLYHSYAIVAANYESRFGLLAPSYLCKGYKKVEKHTAANGQYTAEASEFTYLVDYALKQLLKKGCFIKANDPDYDYHIAKKLLHEYQEVLAMELDLANAVINGMLKLSTARKQIIKHIDLSALYAIVLAAFEMMGYDWRYGHKKLESLWASSQIAGWVNNHKGRYSQESYLAQMEESLAEVVAQEPPNTVRGYIKNYKRFPKGYPPTIDYIREISLDMGY</sequence>
<protein>
    <submittedName>
        <fullName evidence="1">Uncharacterized protein</fullName>
    </submittedName>
</protein>
<dbReference type="PATRIC" id="fig|1346330.5.peg.1473"/>
<evidence type="ECO:0000313" key="1">
    <source>
        <dbReference type="EMBL" id="ERJ60028.1"/>
    </source>
</evidence>
<dbReference type="Proteomes" id="UP000016584">
    <property type="component" value="Unassembled WGS sequence"/>
</dbReference>